<reference evidence="5" key="2">
    <citation type="submission" date="2016-11" db="EMBL/GenBank/DDBJ databases">
        <authorList>
            <person name="Varghese N."/>
            <person name="Submissions S."/>
        </authorList>
    </citation>
    <scope>NUCLEOTIDE SEQUENCE [LARGE SCALE GENOMIC DNA]</scope>
    <source>
        <strain evidence="5">DSM 19729</strain>
    </source>
</reference>
<evidence type="ECO:0000259" key="2">
    <source>
        <dbReference type="Pfam" id="PF10988"/>
    </source>
</evidence>
<protein>
    <submittedName>
        <fullName evidence="3">Autotransporter adhesin-like protein</fullName>
    </submittedName>
    <submittedName>
        <fullName evidence="4">Putative auto-transporter adhesin, head GIN domain</fullName>
    </submittedName>
</protein>
<feature type="signal peptide" evidence="1">
    <location>
        <begin position="1"/>
        <end position="19"/>
    </location>
</feature>
<dbReference type="RefSeq" id="WP_072939480.1">
    <property type="nucleotide sequence ID" value="NZ_FQWO01000001.1"/>
</dbReference>
<reference evidence="3 6" key="3">
    <citation type="submission" date="2018-03" db="EMBL/GenBank/DDBJ databases">
        <title>Genomic Encyclopedia of Archaeal and Bacterial Type Strains, Phase II (KMG-II): from individual species to whole genera.</title>
        <authorList>
            <person name="Goeker M."/>
        </authorList>
    </citation>
    <scope>NUCLEOTIDE SEQUENCE [LARGE SCALE GENOMIC DNA]</scope>
    <source>
        <strain evidence="3 6">DSM 17797</strain>
    </source>
</reference>
<evidence type="ECO:0000256" key="1">
    <source>
        <dbReference type="SAM" id="SignalP"/>
    </source>
</evidence>
<keyword evidence="6" id="KW-1185">Reference proteome</keyword>
<gene>
    <name evidence="3" type="ORF">BC624_101559</name>
    <name evidence="4" type="ORF">SAMN05443373_101559</name>
</gene>
<proteinExistence type="predicted"/>
<accession>A0A1M5J732</accession>
<evidence type="ECO:0000313" key="3">
    <source>
        <dbReference type="EMBL" id="PRZ28266.1"/>
    </source>
</evidence>
<dbReference type="InterPro" id="IPR021255">
    <property type="entry name" value="DUF2807"/>
</dbReference>
<dbReference type="STRING" id="280093.SAMN05443373_101559"/>
<dbReference type="EMBL" id="FQWO01000001">
    <property type="protein sequence ID" value="SHG36426.1"/>
    <property type="molecule type" value="Genomic_DNA"/>
</dbReference>
<reference evidence="4" key="1">
    <citation type="submission" date="2016-11" db="EMBL/GenBank/DDBJ databases">
        <authorList>
            <person name="Jaros S."/>
            <person name="Januszkiewicz K."/>
            <person name="Wedrychowicz H."/>
        </authorList>
    </citation>
    <scope>NUCLEOTIDE SEQUENCE [LARGE SCALE GENOMIC DNA]</scope>
    <source>
        <strain evidence="4">DSM 19729</strain>
    </source>
</reference>
<dbReference type="Gene3D" id="2.160.20.120">
    <property type="match status" value="1"/>
</dbReference>
<organism evidence="4 5">
    <name type="scientific">Flavobacterium granuli</name>
    <dbReference type="NCBI Taxonomy" id="280093"/>
    <lineage>
        <taxon>Bacteria</taxon>
        <taxon>Pseudomonadati</taxon>
        <taxon>Bacteroidota</taxon>
        <taxon>Flavobacteriia</taxon>
        <taxon>Flavobacteriales</taxon>
        <taxon>Flavobacteriaceae</taxon>
        <taxon>Flavobacterium</taxon>
    </lineage>
</organism>
<evidence type="ECO:0000313" key="4">
    <source>
        <dbReference type="EMBL" id="SHG36426.1"/>
    </source>
</evidence>
<dbReference type="Pfam" id="PF10988">
    <property type="entry name" value="DUF2807"/>
    <property type="match status" value="1"/>
</dbReference>
<dbReference type="EMBL" id="PVUB01000001">
    <property type="protein sequence ID" value="PRZ28266.1"/>
    <property type="molecule type" value="Genomic_DNA"/>
</dbReference>
<feature type="domain" description="Putative auto-transporter adhesin head GIN" evidence="2">
    <location>
        <begin position="40"/>
        <end position="259"/>
    </location>
</feature>
<dbReference type="AlphaFoldDB" id="A0A1M5J732"/>
<dbReference type="OrthoDB" id="1419485at2"/>
<dbReference type="Proteomes" id="UP000237771">
    <property type="component" value="Unassembled WGS sequence"/>
</dbReference>
<dbReference type="Proteomes" id="UP000184384">
    <property type="component" value="Unassembled WGS sequence"/>
</dbReference>
<keyword evidence="1" id="KW-0732">Signal</keyword>
<sequence length="277" mass="31163">MQKYPILLLFILSTTFALAQKKEKIKGSKTVTTEQSKIGNFQTLEVEDNLEVYLEKSEETALKIEADDNLHDIIKIDLRDNTLHLYTSKKATQYKKLIVKLSYSNDLNLVIAHKKSQINAIQEIQLDDITMKAFDNSRLFLNINSTNFLLQADDDTKMEINLKSEKAKIELSKNANLKALITTVDLAFDLYQKSEANIEGDATNAIIRMENSSGFNGKKLSIKNVDLTAESNSSCSINALTSIIINAGDKSSIQLYGNPKIELTKFSEEAKLFKKIK</sequence>
<feature type="chain" id="PRO_5012748001" evidence="1">
    <location>
        <begin position="20"/>
        <end position="277"/>
    </location>
</feature>
<evidence type="ECO:0000313" key="5">
    <source>
        <dbReference type="Proteomes" id="UP000184384"/>
    </source>
</evidence>
<evidence type="ECO:0000313" key="6">
    <source>
        <dbReference type="Proteomes" id="UP000237771"/>
    </source>
</evidence>
<name>A0A1M5J732_9FLAO</name>